<sequence>MQTSLSKTQNTQELTTTFTMSLLQLNNQINRSNSKLFVEFTRSFGEDLLDDLMNMLRHLHQQSLYKFAAGRGRRGEEESFELMKEKFNEILENRIELLNSEVPRAVRGRKPTKNTSVVAVVDTDDECEKRGRPKMEEAKMPVTTPLNNAAQQLKANALIKKSVVKKSTAKKSKTKPPRLYRKLSRSIEKNGNVKTEKVWRKTDYALKDTGEEWVDTWSVSTKTPNSKSTTFDNEKDAIEFGKSLVEGAAIAKVEAPVEKKVEAPVEKKVEAPVEKKVEAPVEKKPTEVVVKSIDEGQLKEFADMDGIDLSDEEDDGAAELQAESFSDEETTNYSFDMKFCPTFDYLPFRGCEDGGDLIYNRDENDEDYGKIIDRSNGKHVGWVSSETDAEMVDADDKPVYAHQMEESDEEEIDQSFQDF</sequence>
<name>A0A6C0IQQ9_9ZZZZ</name>
<dbReference type="EMBL" id="MN740234">
    <property type="protein sequence ID" value="QHT95129.1"/>
    <property type="molecule type" value="Genomic_DNA"/>
</dbReference>
<reference evidence="1" key="1">
    <citation type="journal article" date="2020" name="Nature">
        <title>Giant virus diversity and host interactions through global metagenomics.</title>
        <authorList>
            <person name="Schulz F."/>
            <person name="Roux S."/>
            <person name="Paez-Espino D."/>
            <person name="Jungbluth S."/>
            <person name="Walsh D.A."/>
            <person name="Denef V.J."/>
            <person name="McMahon K.D."/>
            <person name="Konstantinidis K.T."/>
            <person name="Eloe-Fadrosh E.A."/>
            <person name="Kyrpides N.C."/>
            <person name="Woyke T."/>
        </authorList>
    </citation>
    <scope>NUCLEOTIDE SEQUENCE</scope>
    <source>
        <strain evidence="1">GVMAG-M-3300024261-37</strain>
    </source>
</reference>
<evidence type="ECO:0000313" key="1">
    <source>
        <dbReference type="EMBL" id="QHT95129.1"/>
    </source>
</evidence>
<accession>A0A6C0IQQ9</accession>
<proteinExistence type="predicted"/>
<protein>
    <submittedName>
        <fullName evidence="1">Uncharacterized protein</fullName>
    </submittedName>
</protein>
<dbReference type="AlphaFoldDB" id="A0A6C0IQQ9"/>
<organism evidence="1">
    <name type="scientific">viral metagenome</name>
    <dbReference type="NCBI Taxonomy" id="1070528"/>
    <lineage>
        <taxon>unclassified sequences</taxon>
        <taxon>metagenomes</taxon>
        <taxon>organismal metagenomes</taxon>
    </lineage>
</organism>